<dbReference type="RefSeq" id="WP_307259552.1">
    <property type="nucleotide sequence ID" value="NZ_JAUSVL010000001.1"/>
</dbReference>
<feature type="transmembrane region" description="Helical" evidence="7">
    <location>
        <begin position="140"/>
        <end position="160"/>
    </location>
</feature>
<feature type="transmembrane region" description="Helical" evidence="7">
    <location>
        <begin position="211"/>
        <end position="234"/>
    </location>
</feature>
<feature type="transmembrane region" description="Helical" evidence="7">
    <location>
        <begin position="172"/>
        <end position="191"/>
    </location>
</feature>
<accession>A0AAE3VDK9</accession>
<dbReference type="SUPFAM" id="SSF103473">
    <property type="entry name" value="MFS general substrate transporter"/>
    <property type="match status" value="1"/>
</dbReference>
<feature type="transmembrane region" description="Helical" evidence="7">
    <location>
        <begin position="88"/>
        <end position="110"/>
    </location>
</feature>
<organism evidence="9 10">
    <name type="scientific">Oligosphaera ethanolica</name>
    <dbReference type="NCBI Taxonomy" id="760260"/>
    <lineage>
        <taxon>Bacteria</taxon>
        <taxon>Pseudomonadati</taxon>
        <taxon>Lentisphaerota</taxon>
        <taxon>Oligosphaeria</taxon>
        <taxon>Oligosphaerales</taxon>
        <taxon>Oligosphaeraceae</taxon>
        <taxon>Oligosphaera</taxon>
    </lineage>
</organism>
<evidence type="ECO:0000256" key="7">
    <source>
        <dbReference type="SAM" id="Phobius"/>
    </source>
</evidence>
<feature type="domain" description="Major facilitator superfamily (MFS) profile" evidence="8">
    <location>
        <begin position="12"/>
        <end position="423"/>
    </location>
</feature>
<evidence type="ECO:0000256" key="2">
    <source>
        <dbReference type="ARBA" id="ARBA00022448"/>
    </source>
</evidence>
<keyword evidence="2" id="KW-0813">Transport</keyword>
<feature type="transmembrane region" description="Helical" evidence="7">
    <location>
        <begin position="265"/>
        <end position="284"/>
    </location>
</feature>
<evidence type="ECO:0000313" key="9">
    <source>
        <dbReference type="EMBL" id="MDQ0288246.1"/>
    </source>
</evidence>
<dbReference type="AlphaFoldDB" id="A0AAE3VDK9"/>
<dbReference type="PROSITE" id="PS50850">
    <property type="entry name" value="MFS"/>
    <property type="match status" value="1"/>
</dbReference>
<dbReference type="EMBL" id="JAUSVL010000001">
    <property type="protein sequence ID" value="MDQ0288246.1"/>
    <property type="molecule type" value="Genomic_DNA"/>
</dbReference>
<dbReference type="PANTHER" id="PTHR43414">
    <property type="entry name" value="MULTIDRUG RESISTANCE PROTEIN MDTG"/>
    <property type="match status" value="1"/>
</dbReference>
<dbReference type="PANTHER" id="PTHR43414:SF6">
    <property type="entry name" value="MULTIDRUG RESISTANCE PROTEIN MDTG"/>
    <property type="match status" value="1"/>
</dbReference>
<evidence type="ECO:0000256" key="1">
    <source>
        <dbReference type="ARBA" id="ARBA00004651"/>
    </source>
</evidence>
<feature type="transmembrane region" description="Helical" evidence="7">
    <location>
        <begin position="375"/>
        <end position="394"/>
    </location>
</feature>
<keyword evidence="6 7" id="KW-0472">Membrane</keyword>
<feature type="transmembrane region" description="Helical" evidence="7">
    <location>
        <begin position="296"/>
        <end position="315"/>
    </location>
</feature>
<dbReference type="Pfam" id="PF07690">
    <property type="entry name" value="MFS_1"/>
    <property type="match status" value="2"/>
</dbReference>
<feature type="transmembrane region" description="Helical" evidence="7">
    <location>
        <begin position="53"/>
        <end position="76"/>
    </location>
</feature>
<comment type="subcellular location">
    <subcellularLocation>
        <location evidence="1">Cell membrane</location>
        <topology evidence="1">Multi-pass membrane protein</topology>
    </subcellularLocation>
</comment>
<feature type="transmembrane region" description="Helical" evidence="7">
    <location>
        <begin position="12"/>
        <end position="33"/>
    </location>
</feature>
<dbReference type="GO" id="GO:0022857">
    <property type="term" value="F:transmembrane transporter activity"/>
    <property type="evidence" value="ECO:0007669"/>
    <property type="project" value="InterPro"/>
</dbReference>
<sequence length="435" mass="47071">MVEDGASYWRRNLLIVWISQFLSLMGFSFSLPFSPFFIRDALGVSADSQVKMYAALATASSALALAVMSPLWGILADRYGRKPMLLRANFAGAIIVALMGMSPNITAFIALRMLQGLFTGTMSAAMTLMACCAPRNRQGLTLGALSAAVYSGDMTGQFIGGLLVEWYGFRQAFLYSGMAIGMSGLLVLLLVREDFQRPAPVIKTAETARNWHFKLGIVLSCLPLYILLMMSAFARSVDGSQFALFVEFLNGGVNEAGAARWTGRAAAAGCIGAMLSGLLIGRLLDYFRPSRVARTAALGAMLAMALIAIVPVHMLGMERVALDIGAFGLYFHDQAAPAVLALVPLRFMMIFFSAGLEPVMNVWLSKITPASQKGIVFGFAVTWRSIGWIFGPLAGGTISMLWGVEAIYVVGPFFFLALVPMIGWVLRKIRSRLES</sequence>
<evidence type="ECO:0000259" key="8">
    <source>
        <dbReference type="PROSITE" id="PS50850"/>
    </source>
</evidence>
<keyword evidence="3" id="KW-1003">Cell membrane</keyword>
<dbReference type="InterPro" id="IPR020846">
    <property type="entry name" value="MFS_dom"/>
</dbReference>
<protein>
    <submittedName>
        <fullName evidence="9">DHA1 family multidrug resistance protein-like MFS transporter</fullName>
    </submittedName>
</protein>
<keyword evidence="4 7" id="KW-0812">Transmembrane</keyword>
<dbReference type="InterPro" id="IPR011701">
    <property type="entry name" value="MFS"/>
</dbReference>
<evidence type="ECO:0000256" key="3">
    <source>
        <dbReference type="ARBA" id="ARBA00022475"/>
    </source>
</evidence>
<keyword evidence="10" id="KW-1185">Reference proteome</keyword>
<evidence type="ECO:0000256" key="6">
    <source>
        <dbReference type="ARBA" id="ARBA00023136"/>
    </source>
</evidence>
<dbReference type="Proteomes" id="UP001238163">
    <property type="component" value="Unassembled WGS sequence"/>
</dbReference>
<feature type="transmembrane region" description="Helical" evidence="7">
    <location>
        <begin position="406"/>
        <end position="426"/>
    </location>
</feature>
<evidence type="ECO:0000313" key="10">
    <source>
        <dbReference type="Proteomes" id="UP001238163"/>
    </source>
</evidence>
<gene>
    <name evidence="9" type="ORF">J3R75_000353</name>
</gene>
<comment type="caution">
    <text evidence="9">The sequence shown here is derived from an EMBL/GenBank/DDBJ whole genome shotgun (WGS) entry which is preliminary data.</text>
</comment>
<evidence type="ECO:0000256" key="5">
    <source>
        <dbReference type="ARBA" id="ARBA00022989"/>
    </source>
</evidence>
<dbReference type="InterPro" id="IPR036259">
    <property type="entry name" value="MFS_trans_sf"/>
</dbReference>
<feature type="transmembrane region" description="Helical" evidence="7">
    <location>
        <begin position="116"/>
        <end position="133"/>
    </location>
</feature>
<feature type="transmembrane region" description="Helical" evidence="7">
    <location>
        <begin position="335"/>
        <end position="354"/>
    </location>
</feature>
<dbReference type="Gene3D" id="1.20.1250.20">
    <property type="entry name" value="MFS general substrate transporter like domains"/>
    <property type="match status" value="1"/>
</dbReference>
<reference evidence="9" key="1">
    <citation type="submission" date="2023-07" db="EMBL/GenBank/DDBJ databases">
        <title>Genomic Encyclopedia of Type Strains, Phase IV (KMG-IV): sequencing the most valuable type-strain genomes for metagenomic binning, comparative biology and taxonomic classification.</title>
        <authorList>
            <person name="Goeker M."/>
        </authorList>
    </citation>
    <scope>NUCLEOTIDE SEQUENCE</scope>
    <source>
        <strain evidence="9">DSM 24202</strain>
    </source>
</reference>
<name>A0AAE3VDK9_9BACT</name>
<dbReference type="GO" id="GO:0005886">
    <property type="term" value="C:plasma membrane"/>
    <property type="evidence" value="ECO:0007669"/>
    <property type="project" value="UniProtKB-SubCell"/>
</dbReference>
<proteinExistence type="predicted"/>
<evidence type="ECO:0000256" key="4">
    <source>
        <dbReference type="ARBA" id="ARBA00022692"/>
    </source>
</evidence>
<keyword evidence="5 7" id="KW-1133">Transmembrane helix</keyword>